<organism evidence="3 4">
    <name type="scientific">Cupriavidus metallidurans</name>
    <dbReference type="NCBI Taxonomy" id="119219"/>
    <lineage>
        <taxon>Bacteria</taxon>
        <taxon>Pseudomonadati</taxon>
        <taxon>Pseudomonadota</taxon>
        <taxon>Betaproteobacteria</taxon>
        <taxon>Burkholderiales</taxon>
        <taxon>Burkholderiaceae</taxon>
        <taxon>Cupriavidus</taxon>
    </lineage>
</organism>
<dbReference type="GO" id="GO:0005886">
    <property type="term" value="C:plasma membrane"/>
    <property type="evidence" value="ECO:0007669"/>
    <property type="project" value="UniProtKB-SubCell"/>
</dbReference>
<keyword evidence="2" id="KW-0732">Signal</keyword>
<comment type="subcellular location">
    <subcellularLocation>
        <location evidence="2">Cell membrane</location>
        <topology evidence="2">Lipid-anchor</topology>
    </subcellularLocation>
</comment>
<evidence type="ECO:0000313" key="4">
    <source>
        <dbReference type="Proteomes" id="UP000253772"/>
    </source>
</evidence>
<dbReference type="Pfam" id="PF02321">
    <property type="entry name" value="OEP"/>
    <property type="match status" value="2"/>
</dbReference>
<comment type="similarity">
    <text evidence="1 2">Belongs to the outer membrane factor (OMF) (TC 1.B.17) family.</text>
</comment>
<dbReference type="AlphaFoldDB" id="A0A482IVW2"/>
<dbReference type="EMBL" id="CP037901">
    <property type="protein sequence ID" value="QBP12541.1"/>
    <property type="molecule type" value="Genomic_DNA"/>
</dbReference>
<dbReference type="OrthoDB" id="9770517at2"/>
<dbReference type="InterPro" id="IPR010131">
    <property type="entry name" value="MdtP/NodT-like"/>
</dbReference>
<dbReference type="Proteomes" id="UP000253772">
    <property type="component" value="Chromosome c2"/>
</dbReference>
<dbReference type="InterPro" id="IPR003423">
    <property type="entry name" value="OMP_efflux"/>
</dbReference>
<reference evidence="3 4" key="1">
    <citation type="submission" date="2019-03" db="EMBL/GenBank/DDBJ databases">
        <title>Comparative insights into the high quality Complete genome sequence of highly metal resistant Cupriavidus metallidurans strain BS1 isolated from a gold-copper mine.</title>
        <authorList>
            <person name="Mazhar H.S."/>
            <person name="Rensing C."/>
        </authorList>
    </citation>
    <scope>NUCLEOTIDE SEQUENCE [LARGE SCALE GENOMIC DNA]</scope>
    <source>
        <strain evidence="3 4">BS1</strain>
    </source>
</reference>
<feature type="chain" id="PRO_5019612663" evidence="2">
    <location>
        <begin position="23"/>
        <end position="495"/>
    </location>
</feature>
<gene>
    <name evidence="3" type="ORF">DDF84_022750</name>
</gene>
<feature type="signal peptide" evidence="2">
    <location>
        <begin position="1"/>
        <end position="22"/>
    </location>
</feature>
<keyword evidence="2" id="KW-0449">Lipoprotein</keyword>
<dbReference type="SUPFAM" id="SSF56954">
    <property type="entry name" value="Outer membrane efflux proteins (OEP)"/>
    <property type="match status" value="1"/>
</dbReference>
<dbReference type="Gene3D" id="1.20.1600.10">
    <property type="entry name" value="Outer membrane efflux proteins (OEP)"/>
    <property type="match status" value="1"/>
</dbReference>
<keyword evidence="2" id="KW-1134">Transmembrane beta strand</keyword>
<keyword evidence="2" id="KW-0564">Palmitate</keyword>
<dbReference type="PANTHER" id="PTHR30203:SF32">
    <property type="entry name" value="CATION EFFLUX SYSTEM PROTEIN CUSC"/>
    <property type="match status" value="1"/>
</dbReference>
<evidence type="ECO:0000256" key="2">
    <source>
        <dbReference type="RuleBase" id="RU362097"/>
    </source>
</evidence>
<dbReference type="Gene3D" id="2.20.200.10">
    <property type="entry name" value="Outer membrane efflux proteins (OEP)"/>
    <property type="match status" value="1"/>
</dbReference>
<dbReference type="PROSITE" id="PS51257">
    <property type="entry name" value="PROKAR_LIPOPROTEIN"/>
    <property type="match status" value="1"/>
</dbReference>
<dbReference type="GO" id="GO:0015562">
    <property type="term" value="F:efflux transmembrane transporter activity"/>
    <property type="evidence" value="ECO:0007669"/>
    <property type="project" value="InterPro"/>
</dbReference>
<dbReference type="RefSeq" id="WP_133258090.1">
    <property type="nucleotide sequence ID" value="NZ_CP037901.1"/>
</dbReference>
<evidence type="ECO:0000256" key="1">
    <source>
        <dbReference type="ARBA" id="ARBA00007613"/>
    </source>
</evidence>
<dbReference type="NCBIfam" id="TIGR01845">
    <property type="entry name" value="outer_NodT"/>
    <property type="match status" value="1"/>
</dbReference>
<protein>
    <submittedName>
        <fullName evidence="3">Efflux transporter outer membrane subunit</fullName>
    </submittedName>
</protein>
<proteinExistence type="inferred from homology"/>
<keyword evidence="2" id="KW-0812">Transmembrane</keyword>
<dbReference type="PANTHER" id="PTHR30203">
    <property type="entry name" value="OUTER MEMBRANE CATION EFFLUX PROTEIN"/>
    <property type="match status" value="1"/>
</dbReference>
<keyword evidence="2" id="KW-0472">Membrane</keyword>
<evidence type="ECO:0000313" key="3">
    <source>
        <dbReference type="EMBL" id="QBP12541.1"/>
    </source>
</evidence>
<sequence length="495" mass="53526">MMVMTRLLAISLLAAVAGCTMAPQYVRPESPVDGAYPSFGRANEKANSKEPQEVAAADIGWRDFFSDPLLQQLIERSLENNRDLRVAALNVEAARAKYRIQRSELLPNLSATGSGDIRRAPADVSATGQADVRRVYQVAGVTAAWEVDLWGRIRSLSDQALAEYMALDETRLATQMSLVAEVANAYIVLRADQELLRLTNDTLASRQRSFDLTKELVEAGSATELDLRQSEIALRSAEASQALYTRLAALDLNAVVLLIGQPLTPEMAAQLENANTLPDGIVPASLPSGLPSDLLARRPDIRAAESVLKGANANIGAARAAFFPAITLTGSGGTASASLGGLFDAGSQAWTFLPQISVPIFRGGALSANLDLAHVQKRIEIANYEKAIQVSFREVSDGLAGERTFDDQIRAESQLVSASEKTFDLARKRFDEGIDDYLAVLDAQRTLYGSQQALVRTRMNRLNNIINLYKALGGGWTEQTARAESRTAERSTTAS</sequence>
<name>A0A482IVW2_9BURK</name>
<accession>A0A482IVW2</accession>